<dbReference type="STRING" id="28084.Lche_2444"/>
<dbReference type="GO" id="GO:0016740">
    <property type="term" value="F:transferase activity"/>
    <property type="evidence" value="ECO:0007669"/>
    <property type="project" value="UniProtKB-KW"/>
</dbReference>
<gene>
    <name evidence="3" type="ORF">Lche_2444</name>
</gene>
<protein>
    <submittedName>
        <fullName evidence="3">Nucleotidyltransferase</fullName>
    </submittedName>
</protein>
<sequence>MNAQRHHLIYLKPHADFVITSCHEDQKMIAEKTALWLAQGLPCIYAKQFAGQETINLGLTLLHDNQKHRVGLQVAPSFVQTQKFLPQLIEMHEFFSRCYQITDLQRITNLYPVSDIAVYGSFLFHYLSGYSFVNQTSDLDLLIYYQGYSWSDLHETIQALTKKFNRTIDGEVRFPHFGDIPIKELLDLSAKKLLCKSKDQVALLSRTELYEYYTML</sequence>
<feature type="domain" description="Phosphoribosyl-dephospho-CoA transferase MdcG C-terminal" evidence="1">
    <location>
        <begin position="104"/>
        <end position="206"/>
    </location>
</feature>
<dbReference type="OrthoDB" id="5498803at2"/>
<dbReference type="Proteomes" id="UP000054921">
    <property type="component" value="Unassembled WGS sequence"/>
</dbReference>
<evidence type="ECO:0000313" key="4">
    <source>
        <dbReference type="Proteomes" id="UP000054921"/>
    </source>
</evidence>
<evidence type="ECO:0000313" key="3">
    <source>
        <dbReference type="EMBL" id="KTC80424.1"/>
    </source>
</evidence>
<dbReference type="RefSeq" id="WP_058388003.1">
    <property type="nucleotide sequence ID" value="NZ_LNXW01000013.1"/>
</dbReference>
<reference evidence="3 4" key="1">
    <citation type="submission" date="2015-11" db="EMBL/GenBank/DDBJ databases">
        <title>Genomic analysis of 38 Legionella species identifies large and diverse effector repertoires.</title>
        <authorList>
            <person name="Burstein D."/>
            <person name="Amaro F."/>
            <person name="Zusman T."/>
            <person name="Lifshitz Z."/>
            <person name="Cohen O."/>
            <person name="Gilbert J.A."/>
            <person name="Pupko T."/>
            <person name="Shuman H.A."/>
            <person name="Segal G."/>
        </authorList>
    </citation>
    <scope>NUCLEOTIDE SEQUENCE [LARGE SCALE GENOMIC DNA]</scope>
    <source>
        <strain evidence="3 4">ORW</strain>
    </source>
</reference>
<comment type="caution">
    <text evidence="3">The sequence shown here is derived from an EMBL/GenBank/DDBJ whole genome shotgun (WGS) entry which is preliminary data.</text>
</comment>
<accession>A0A0W0SAD7</accession>
<dbReference type="EMBL" id="LNXW01000013">
    <property type="protein sequence ID" value="KTC80424.1"/>
    <property type="molecule type" value="Genomic_DNA"/>
</dbReference>
<keyword evidence="3" id="KW-0808">Transferase</keyword>
<feature type="domain" description="Phosphoribosyl-dephospho-CoA transferase MdcG N-terminal" evidence="2">
    <location>
        <begin position="4"/>
        <end position="80"/>
    </location>
</feature>
<dbReference type="Pfam" id="PF20866">
    <property type="entry name" value="MdcG_N"/>
    <property type="match status" value="1"/>
</dbReference>
<name>A0A0W0SAD7_9GAMM</name>
<dbReference type="InterPro" id="IPR049180">
    <property type="entry name" value="MdcG_C"/>
</dbReference>
<evidence type="ECO:0000259" key="1">
    <source>
        <dbReference type="Pfam" id="PF10620"/>
    </source>
</evidence>
<dbReference type="AlphaFoldDB" id="A0A0W0SAD7"/>
<proteinExistence type="predicted"/>
<organism evidence="3 4">
    <name type="scientific">Legionella cherrii</name>
    <dbReference type="NCBI Taxonomy" id="28084"/>
    <lineage>
        <taxon>Bacteria</taxon>
        <taxon>Pseudomonadati</taxon>
        <taxon>Pseudomonadota</taxon>
        <taxon>Gammaproteobacteria</taxon>
        <taxon>Legionellales</taxon>
        <taxon>Legionellaceae</taxon>
        <taxon>Legionella</taxon>
    </lineage>
</organism>
<dbReference type="PATRIC" id="fig|28084.5.peg.2640"/>
<dbReference type="Pfam" id="PF10620">
    <property type="entry name" value="MdcG"/>
    <property type="match status" value="1"/>
</dbReference>
<evidence type="ECO:0000259" key="2">
    <source>
        <dbReference type="Pfam" id="PF20866"/>
    </source>
</evidence>
<dbReference type="InterPro" id="IPR048903">
    <property type="entry name" value="MdcG_N"/>
</dbReference>